<dbReference type="PANTHER" id="PTHR35936">
    <property type="entry name" value="MEMBRANE-BOUND LYTIC MUREIN TRANSGLYCOSYLASE F"/>
    <property type="match status" value="1"/>
</dbReference>
<sequence>MPRLLAIYCLLLPLFCSAEATIQIGTGYSKPPYVIPETQSGLELDIVRAALSAEKLKMKVVFLPPARALHMFKNSQLDAITTVNEGSHLVGYWSDSHVFYQNYAITLASRAITIKKMSDLAGNSIAAFQNAKLALGSEYAAAIMQASYQEIPNQLTQNKLLYTGRVDVVIGDRLIFEYLNRLLPSRVDAQQTLQFSAIFPATHYKVLFRNRDLRDRFNRGLATIHHNGVYRQIEQKYRSARPEH</sequence>
<keyword evidence="5" id="KW-1185">Reference proteome</keyword>
<keyword evidence="1 2" id="KW-0732">Signal</keyword>
<organism evidence="4 5">
    <name type="scientific">Iodobacter arcticus</name>
    <dbReference type="NCBI Taxonomy" id="590593"/>
    <lineage>
        <taxon>Bacteria</taxon>
        <taxon>Pseudomonadati</taxon>
        <taxon>Pseudomonadota</taxon>
        <taxon>Betaproteobacteria</taxon>
        <taxon>Neisseriales</taxon>
        <taxon>Chitinibacteraceae</taxon>
        <taxon>Iodobacter</taxon>
    </lineage>
</organism>
<dbReference type="SUPFAM" id="SSF53850">
    <property type="entry name" value="Periplasmic binding protein-like II"/>
    <property type="match status" value="1"/>
</dbReference>
<evidence type="ECO:0000313" key="5">
    <source>
        <dbReference type="Proteomes" id="UP001596473"/>
    </source>
</evidence>
<reference evidence="5" key="1">
    <citation type="journal article" date="2019" name="Int. J. Syst. Evol. Microbiol.">
        <title>The Global Catalogue of Microorganisms (GCM) 10K type strain sequencing project: providing services to taxonomists for standard genome sequencing and annotation.</title>
        <authorList>
            <consortium name="The Broad Institute Genomics Platform"/>
            <consortium name="The Broad Institute Genome Sequencing Center for Infectious Disease"/>
            <person name="Wu L."/>
            <person name="Ma J."/>
        </authorList>
    </citation>
    <scope>NUCLEOTIDE SEQUENCE [LARGE SCALE GENOMIC DNA]</scope>
    <source>
        <strain evidence="5">CCUG 62945</strain>
    </source>
</reference>
<accession>A0ABW2QZ03</accession>
<dbReference type="RefSeq" id="WP_380186414.1">
    <property type="nucleotide sequence ID" value="NZ_JBHTBQ010000006.1"/>
</dbReference>
<feature type="signal peptide" evidence="2">
    <location>
        <begin position="1"/>
        <end position="20"/>
    </location>
</feature>
<proteinExistence type="predicted"/>
<evidence type="ECO:0000313" key="4">
    <source>
        <dbReference type="EMBL" id="MFC7419122.1"/>
    </source>
</evidence>
<evidence type="ECO:0000256" key="1">
    <source>
        <dbReference type="ARBA" id="ARBA00022729"/>
    </source>
</evidence>
<dbReference type="Gene3D" id="3.40.190.10">
    <property type="entry name" value="Periplasmic binding protein-like II"/>
    <property type="match status" value="2"/>
</dbReference>
<dbReference type="Proteomes" id="UP001596473">
    <property type="component" value="Unassembled WGS sequence"/>
</dbReference>
<name>A0ABW2QZ03_9NEIS</name>
<protein>
    <submittedName>
        <fullName evidence="4">Substrate-binding periplasmic protein</fullName>
    </submittedName>
</protein>
<dbReference type="Pfam" id="PF00497">
    <property type="entry name" value="SBP_bac_3"/>
    <property type="match status" value="1"/>
</dbReference>
<gene>
    <name evidence="4" type="ORF">ACFQNF_04460</name>
</gene>
<evidence type="ECO:0000259" key="3">
    <source>
        <dbReference type="SMART" id="SM00062"/>
    </source>
</evidence>
<evidence type="ECO:0000256" key="2">
    <source>
        <dbReference type="SAM" id="SignalP"/>
    </source>
</evidence>
<dbReference type="EMBL" id="JBHTBQ010000006">
    <property type="protein sequence ID" value="MFC7419122.1"/>
    <property type="molecule type" value="Genomic_DNA"/>
</dbReference>
<dbReference type="SMART" id="SM00062">
    <property type="entry name" value="PBPb"/>
    <property type="match status" value="1"/>
</dbReference>
<dbReference type="InterPro" id="IPR001638">
    <property type="entry name" value="Solute-binding_3/MltF_N"/>
</dbReference>
<feature type="chain" id="PRO_5046951002" evidence="2">
    <location>
        <begin position="21"/>
        <end position="244"/>
    </location>
</feature>
<comment type="caution">
    <text evidence="4">The sequence shown here is derived from an EMBL/GenBank/DDBJ whole genome shotgun (WGS) entry which is preliminary data.</text>
</comment>
<feature type="domain" description="Solute-binding protein family 3/N-terminal" evidence="3">
    <location>
        <begin position="21"/>
        <end position="241"/>
    </location>
</feature>